<dbReference type="EMBL" id="RHHB01000018">
    <property type="protein sequence ID" value="RNB48789.1"/>
    <property type="molecule type" value="Genomic_DNA"/>
</dbReference>
<reference evidence="1 2" key="1">
    <citation type="submission" date="2018-10" db="EMBL/GenBank/DDBJ databases">
        <title>Isolation, diversity and antibacterial activity of antinobacteria from the wheat rhizosphere soil.</title>
        <authorList>
            <person name="Sun T."/>
        </authorList>
    </citation>
    <scope>NUCLEOTIDE SEQUENCE [LARGE SCALE GENOMIC DNA]</scope>
    <source>
        <strain evidence="1 2">SJ-23</strain>
    </source>
</reference>
<gene>
    <name evidence="1" type="ORF">EDM22_10620</name>
</gene>
<sequence>MDDAELVHVDTAAEWRDWLAEHHATSRGAWVVFWRSHTGRPRMSYEDSILEAVAYGWVDGQTRTLDAERGAIWFAPRRPDSPWAASNKRRVAQLEREGRMQPAGRAAIERAKANGRWSVLDGPEQLIEPPELAAALDADPVAREHWNGFTPSSRTGALGWIALARRDDTRARRIAEVVRLAAVGKRVGE</sequence>
<keyword evidence="2" id="KW-1185">Reference proteome</keyword>
<dbReference type="AlphaFoldDB" id="A0A3M8ABZ7"/>
<evidence type="ECO:0000313" key="1">
    <source>
        <dbReference type="EMBL" id="RNB48789.1"/>
    </source>
</evidence>
<protein>
    <recommendedName>
        <fullName evidence="3">Bacteriocin-protection protein, YdeI/OmpD-associated family</fullName>
    </recommendedName>
</protein>
<organism evidence="1 2">
    <name type="scientific">Agromyces tardus</name>
    <dbReference type="NCBI Taxonomy" id="2583849"/>
    <lineage>
        <taxon>Bacteria</taxon>
        <taxon>Bacillati</taxon>
        <taxon>Actinomycetota</taxon>
        <taxon>Actinomycetes</taxon>
        <taxon>Micrococcales</taxon>
        <taxon>Microbacteriaceae</taxon>
        <taxon>Agromyces</taxon>
    </lineage>
</organism>
<name>A0A3M8ABZ7_9MICO</name>
<dbReference type="OrthoDB" id="9796999at2"/>
<evidence type="ECO:0000313" key="2">
    <source>
        <dbReference type="Proteomes" id="UP000275048"/>
    </source>
</evidence>
<accession>A0A3M8ABZ7</accession>
<proteinExistence type="predicted"/>
<dbReference type="Proteomes" id="UP000275048">
    <property type="component" value="Unassembled WGS sequence"/>
</dbReference>
<evidence type="ECO:0008006" key="3">
    <source>
        <dbReference type="Google" id="ProtNLM"/>
    </source>
</evidence>
<dbReference type="Pfam" id="PF13376">
    <property type="entry name" value="OmdA"/>
    <property type="match status" value="1"/>
</dbReference>
<comment type="caution">
    <text evidence="1">The sequence shown here is derived from an EMBL/GenBank/DDBJ whole genome shotgun (WGS) entry which is preliminary data.</text>
</comment>